<accession>A0A2P2LLT5</accession>
<organism evidence="2">
    <name type="scientific">Rhizophora mucronata</name>
    <name type="common">Asiatic mangrove</name>
    <dbReference type="NCBI Taxonomy" id="61149"/>
    <lineage>
        <taxon>Eukaryota</taxon>
        <taxon>Viridiplantae</taxon>
        <taxon>Streptophyta</taxon>
        <taxon>Embryophyta</taxon>
        <taxon>Tracheophyta</taxon>
        <taxon>Spermatophyta</taxon>
        <taxon>Magnoliopsida</taxon>
        <taxon>eudicotyledons</taxon>
        <taxon>Gunneridae</taxon>
        <taxon>Pentapetalae</taxon>
        <taxon>rosids</taxon>
        <taxon>fabids</taxon>
        <taxon>Malpighiales</taxon>
        <taxon>Rhizophoraceae</taxon>
        <taxon>Rhizophora</taxon>
    </lineage>
</organism>
<feature type="transmembrane region" description="Helical" evidence="1">
    <location>
        <begin position="14"/>
        <end position="32"/>
    </location>
</feature>
<reference evidence="2" key="1">
    <citation type="submission" date="2018-02" db="EMBL/GenBank/DDBJ databases">
        <title>Rhizophora mucronata_Transcriptome.</title>
        <authorList>
            <person name="Meera S.P."/>
            <person name="Sreeshan A."/>
            <person name="Augustine A."/>
        </authorList>
    </citation>
    <scope>NUCLEOTIDE SEQUENCE</scope>
    <source>
        <tissue evidence="2">Leaf</tissue>
    </source>
</reference>
<proteinExistence type="predicted"/>
<dbReference type="EMBL" id="GGEC01038447">
    <property type="protein sequence ID" value="MBX18931.1"/>
    <property type="molecule type" value="Transcribed_RNA"/>
</dbReference>
<dbReference type="AlphaFoldDB" id="A0A2P2LLT5"/>
<protein>
    <submittedName>
        <fullName evidence="2">Uncharacterized protein</fullName>
    </submittedName>
</protein>
<evidence type="ECO:0000256" key="1">
    <source>
        <dbReference type="SAM" id="Phobius"/>
    </source>
</evidence>
<name>A0A2P2LLT5_RHIMU</name>
<sequence length="67" mass="7792">MFFLQSCASTLQDWRFSVFIFLFNATYCLGTFQVRDAKIRVLGSLKQDNDEECLEWKTLSSSLKVKS</sequence>
<keyword evidence="1" id="KW-1133">Transmembrane helix</keyword>
<keyword evidence="1" id="KW-0812">Transmembrane</keyword>
<keyword evidence="1" id="KW-0472">Membrane</keyword>
<evidence type="ECO:0000313" key="2">
    <source>
        <dbReference type="EMBL" id="MBX18931.1"/>
    </source>
</evidence>